<dbReference type="AlphaFoldDB" id="A0A2N9ER40"/>
<gene>
    <name evidence="2" type="ORF">FSB_LOCUS5160</name>
</gene>
<proteinExistence type="predicted"/>
<accession>A0A2N9ER40</accession>
<reference evidence="2" key="1">
    <citation type="submission" date="2018-02" db="EMBL/GenBank/DDBJ databases">
        <authorList>
            <person name="Cohen D.B."/>
            <person name="Kent A.D."/>
        </authorList>
    </citation>
    <scope>NUCLEOTIDE SEQUENCE</scope>
</reference>
<feature type="region of interest" description="Disordered" evidence="1">
    <location>
        <begin position="50"/>
        <end position="92"/>
    </location>
</feature>
<sequence>MKLHFSLPFWCTARGVEGAYFQDRRNGSPDLMMKKRAGFPHYPTVMVDTSRRASAATASGKSEVMGKKREELKRPGRLPGPPKPTPLKGNDHRNPALRWSLLILIMELRKNGFEVWESIY</sequence>
<evidence type="ECO:0000256" key="1">
    <source>
        <dbReference type="SAM" id="MobiDB-lite"/>
    </source>
</evidence>
<organism evidence="2">
    <name type="scientific">Fagus sylvatica</name>
    <name type="common">Beechnut</name>
    <dbReference type="NCBI Taxonomy" id="28930"/>
    <lineage>
        <taxon>Eukaryota</taxon>
        <taxon>Viridiplantae</taxon>
        <taxon>Streptophyta</taxon>
        <taxon>Embryophyta</taxon>
        <taxon>Tracheophyta</taxon>
        <taxon>Spermatophyta</taxon>
        <taxon>Magnoliopsida</taxon>
        <taxon>eudicotyledons</taxon>
        <taxon>Gunneridae</taxon>
        <taxon>Pentapetalae</taxon>
        <taxon>rosids</taxon>
        <taxon>fabids</taxon>
        <taxon>Fagales</taxon>
        <taxon>Fagaceae</taxon>
        <taxon>Fagus</taxon>
    </lineage>
</organism>
<dbReference type="EMBL" id="OIVN01000263">
    <property type="protein sequence ID" value="SPC77278.1"/>
    <property type="molecule type" value="Genomic_DNA"/>
</dbReference>
<protein>
    <submittedName>
        <fullName evidence="2">Uncharacterized protein</fullName>
    </submittedName>
</protein>
<feature type="compositionally biased region" description="Basic and acidic residues" evidence="1">
    <location>
        <begin position="64"/>
        <end position="74"/>
    </location>
</feature>
<name>A0A2N9ER40_FAGSY</name>
<evidence type="ECO:0000313" key="2">
    <source>
        <dbReference type="EMBL" id="SPC77278.1"/>
    </source>
</evidence>